<reference evidence="2" key="1">
    <citation type="submission" date="2014-05" db="EMBL/GenBank/DDBJ databases">
        <title>Whole genome sequencing of Lactobacillus casei NRIC0644.</title>
        <authorList>
            <person name="Atarashi H."/>
            <person name="Yoshida Y."/>
            <person name="Fujimura S."/>
            <person name="Tanaka N."/>
            <person name="Shiwa Y."/>
            <person name="Yoshikawa H."/>
            <person name="Okada S."/>
            <person name="Nakagawa J."/>
        </authorList>
    </citation>
    <scope>NUCLEOTIDE SEQUENCE [LARGE SCALE GENOMIC DNA]</scope>
    <source>
        <strain evidence="2">NRIC0644</strain>
    </source>
</reference>
<organism evidence="1 2">
    <name type="scientific">Lacticaseibacillus paracasei NRIC 0644</name>
    <dbReference type="NCBI Taxonomy" id="1435038"/>
    <lineage>
        <taxon>Bacteria</taxon>
        <taxon>Bacillati</taxon>
        <taxon>Bacillota</taxon>
        <taxon>Bacilli</taxon>
        <taxon>Lactobacillales</taxon>
        <taxon>Lactobacillaceae</taxon>
        <taxon>Lacticaseibacillus</taxon>
    </lineage>
</organism>
<dbReference type="RefSeq" id="WP_045624657.1">
    <property type="nucleotide sequence ID" value="NZ_BAYM01000009.1"/>
</dbReference>
<comment type="caution">
    <text evidence="1">The sequence shown here is derived from an EMBL/GenBank/DDBJ whole genome shotgun (WGS) entry which is preliminary data.</text>
</comment>
<dbReference type="EMBL" id="BAYM01000009">
    <property type="protein sequence ID" value="GAN35634.1"/>
    <property type="molecule type" value="Genomic_DNA"/>
</dbReference>
<protein>
    <submittedName>
        <fullName evidence="1">Uncharacterized protein</fullName>
    </submittedName>
</protein>
<sequence length="71" mass="7706">MNNNQDPVVASVLSRFDPAAGQNMLLMQNQFTFDAVVAALPLIEKALPSTDVNVFRIEPIGYGISIKAKKS</sequence>
<evidence type="ECO:0000313" key="1">
    <source>
        <dbReference type="EMBL" id="GAN35634.1"/>
    </source>
</evidence>
<accession>A0A0C9PUE4</accession>
<dbReference type="AlphaFoldDB" id="A0A0C9PUE4"/>
<gene>
    <name evidence="1" type="ORF">LC0644_0223</name>
</gene>
<dbReference type="Proteomes" id="UP000032552">
    <property type="component" value="Unassembled WGS sequence"/>
</dbReference>
<proteinExistence type="predicted"/>
<name>A0A0C9PUE4_LACPA</name>
<evidence type="ECO:0000313" key="2">
    <source>
        <dbReference type="Proteomes" id="UP000032552"/>
    </source>
</evidence>